<dbReference type="EMBL" id="MRUL01000001">
    <property type="protein sequence ID" value="OON41926.1"/>
    <property type="molecule type" value="Genomic_DNA"/>
</dbReference>
<accession>A0A1S8YSW5</accession>
<protein>
    <submittedName>
        <fullName evidence="1">Uncharacterized protein</fullName>
    </submittedName>
</protein>
<proteinExistence type="predicted"/>
<comment type="caution">
    <text evidence="1">The sequence shown here is derived from an EMBL/GenBank/DDBJ whole genome shotgun (WGS) entry which is preliminary data.</text>
</comment>
<dbReference type="RefSeq" id="WP_078000950.1">
    <property type="nucleotide sequence ID" value="NZ_MRUL01000001.1"/>
</dbReference>
<keyword evidence="2" id="KW-1185">Reference proteome</keyword>
<dbReference type="AlphaFoldDB" id="A0A1S8YSW5"/>
<evidence type="ECO:0000313" key="1">
    <source>
        <dbReference type="EMBL" id="OON41926.1"/>
    </source>
</evidence>
<dbReference type="STRING" id="1926881.BTJ39_01855"/>
<gene>
    <name evidence="1" type="ORF">BTJ39_01855</name>
</gene>
<organism evidence="1 2">
    <name type="scientific">Izhakiella australiensis</name>
    <dbReference type="NCBI Taxonomy" id="1926881"/>
    <lineage>
        <taxon>Bacteria</taxon>
        <taxon>Pseudomonadati</taxon>
        <taxon>Pseudomonadota</taxon>
        <taxon>Gammaproteobacteria</taxon>
        <taxon>Enterobacterales</taxon>
        <taxon>Erwiniaceae</taxon>
        <taxon>Izhakiella</taxon>
    </lineage>
</organism>
<dbReference type="Proteomes" id="UP000190667">
    <property type="component" value="Unassembled WGS sequence"/>
</dbReference>
<reference evidence="1 2" key="1">
    <citation type="submission" date="2016-12" db="EMBL/GenBank/DDBJ databases">
        <title>Izhakiella australiana sp. nov. of genus Izhakiella isolated from Australian desert.</title>
        <authorList>
            <person name="Ji M."/>
        </authorList>
    </citation>
    <scope>NUCLEOTIDE SEQUENCE [LARGE SCALE GENOMIC DNA]</scope>
    <source>
        <strain evidence="1 2">D4N98</strain>
    </source>
</reference>
<sequence>MAALSMLSVQVGWRGVNRRALWRQRYGNVEHVVGAGWLAGELTVARSGGSLCRQARFYRPRYLTGDPGRIT</sequence>
<name>A0A1S8YSW5_9GAMM</name>
<evidence type="ECO:0000313" key="2">
    <source>
        <dbReference type="Proteomes" id="UP000190667"/>
    </source>
</evidence>